<reference evidence="3" key="2">
    <citation type="submission" date="2021-10" db="EMBL/GenBank/DDBJ databases">
        <title>Phylogenomics reveals ancestral predisposition of the termite-cultivated fungus Termitomyces towards a domesticated lifestyle.</title>
        <authorList>
            <person name="Auxier B."/>
            <person name="Grum-Grzhimaylo A."/>
            <person name="Cardenas M.E."/>
            <person name="Lodge J.D."/>
            <person name="Laessoe T."/>
            <person name="Pedersen O."/>
            <person name="Smith M.E."/>
            <person name="Kuyper T.W."/>
            <person name="Franco-Molano E.A."/>
            <person name="Baroni T.J."/>
            <person name="Aanen D.K."/>
        </authorList>
    </citation>
    <scope>NUCLEOTIDE SEQUENCE</scope>
    <source>
        <strain evidence="3">D49</strain>
    </source>
</reference>
<reference evidence="3" key="1">
    <citation type="submission" date="2021-02" db="EMBL/GenBank/DDBJ databases">
        <authorList>
            <person name="Nieuwenhuis M."/>
            <person name="Van De Peppel L.J.J."/>
        </authorList>
    </citation>
    <scope>NUCLEOTIDE SEQUENCE</scope>
    <source>
        <strain evidence="3">D49</strain>
    </source>
</reference>
<proteinExistence type="predicted"/>
<dbReference type="AlphaFoldDB" id="A0A9P7GG20"/>
<feature type="coiled-coil region" evidence="1">
    <location>
        <begin position="439"/>
        <end position="466"/>
    </location>
</feature>
<feature type="coiled-coil region" evidence="1">
    <location>
        <begin position="588"/>
        <end position="622"/>
    </location>
</feature>
<feature type="region of interest" description="Disordered" evidence="2">
    <location>
        <begin position="16"/>
        <end position="55"/>
    </location>
</feature>
<keyword evidence="1" id="KW-0175">Coiled coil</keyword>
<dbReference type="EMBL" id="JABCKI010000619">
    <property type="protein sequence ID" value="KAG5649952.1"/>
    <property type="molecule type" value="Genomic_DNA"/>
</dbReference>
<accession>A0A9P7GG20</accession>
<protein>
    <submittedName>
        <fullName evidence="3">Uncharacterized protein</fullName>
    </submittedName>
</protein>
<gene>
    <name evidence="3" type="ORF">H0H81_001330</name>
</gene>
<sequence length="702" mass="79739">SQHDDYKRGAFLEKANRFLKEKDPQIPGPGTYDIAPKKKVTKLNDPQSKLPPQSQSLVDRYTSLQRKVEDLERVHNEGKKAHQAEVERLKLEIARQQKSNAEHADKQEKQKKQLDTLDIRIQDLKKAAATNQAEIKDLRVKLRMADHERTQLAGRQSEAGDLRKSLQSLEAKRKEELRERDRRISELEKNLAAETKKKDAVEAKLQDLKGKGEEELHVSRAKIQKLEDTVASARTAAHQAQTTLLLHQANTAAQEVHLLSQLEQHRQLIGLVAEEYGCLVRSTIPTTSHTRLRHQHFTTQLQVVRLERKLSVCTDQLDQVTSMVRSANEQNLYLSQRVQELEDEIEFYRNASMQMGSVAIDELNSLFVDALRPIEAEQLVSEQEIQSLDTRTTELLSEFYRLACNNLLSDYVVIDSLLNHEKRVSQEQATSLSSTLASQEAITARLESVQQEKAALDEQLKAVIELSNSLKVSSDSLTRRAADAEKKEAECNARNEVALKKERDVVRRLTETVQKSRMVEDVLRAEINQLSTNLADAERYQEAYYSLSDEVGSLLARNQLAEDEAQKLSKLNAEILGHNNPAQRILYVDRIRRELAETKHKLAMLEREQDIAVAANEDLQHELEMYKSVMVPVDQKPRTGITRVARLPLFNPTTRTLNNNATNSQVASGYNNDSVDSMGKGYREPIQVIDSVSGDMTTDEIM</sequence>
<dbReference type="OrthoDB" id="419631at2759"/>
<feature type="coiled-coil region" evidence="1">
    <location>
        <begin position="324"/>
        <end position="351"/>
    </location>
</feature>
<evidence type="ECO:0000313" key="3">
    <source>
        <dbReference type="EMBL" id="KAG5649952.1"/>
    </source>
</evidence>
<feature type="non-terminal residue" evidence="3">
    <location>
        <position position="1"/>
    </location>
</feature>
<dbReference type="Proteomes" id="UP000717328">
    <property type="component" value="Unassembled WGS sequence"/>
</dbReference>
<feature type="region of interest" description="Disordered" evidence="2">
    <location>
        <begin position="92"/>
        <end position="112"/>
    </location>
</feature>
<feature type="compositionally biased region" description="Polar residues" evidence="2">
    <location>
        <begin position="44"/>
        <end position="55"/>
    </location>
</feature>
<organism evidence="3 4">
    <name type="scientific">Sphagnurus paluster</name>
    <dbReference type="NCBI Taxonomy" id="117069"/>
    <lineage>
        <taxon>Eukaryota</taxon>
        <taxon>Fungi</taxon>
        <taxon>Dikarya</taxon>
        <taxon>Basidiomycota</taxon>
        <taxon>Agaricomycotina</taxon>
        <taxon>Agaricomycetes</taxon>
        <taxon>Agaricomycetidae</taxon>
        <taxon>Agaricales</taxon>
        <taxon>Tricholomatineae</taxon>
        <taxon>Lyophyllaceae</taxon>
        <taxon>Sphagnurus</taxon>
    </lineage>
</organism>
<comment type="caution">
    <text evidence="3">The sequence shown here is derived from an EMBL/GenBank/DDBJ whole genome shotgun (WGS) entry which is preliminary data.</text>
</comment>
<keyword evidence="4" id="KW-1185">Reference proteome</keyword>
<evidence type="ECO:0000313" key="4">
    <source>
        <dbReference type="Proteomes" id="UP000717328"/>
    </source>
</evidence>
<name>A0A9P7GG20_9AGAR</name>
<evidence type="ECO:0000256" key="1">
    <source>
        <dbReference type="SAM" id="Coils"/>
    </source>
</evidence>
<evidence type="ECO:0000256" key="2">
    <source>
        <dbReference type="SAM" id="MobiDB-lite"/>
    </source>
</evidence>